<dbReference type="InterPro" id="IPR036180">
    <property type="entry name" value="Gelsolin-like_dom_sf"/>
</dbReference>
<accession>A0A7S3AZ00</accession>
<evidence type="ECO:0000313" key="1">
    <source>
        <dbReference type="EMBL" id="CAE0117793.1"/>
    </source>
</evidence>
<gene>
    <name evidence="1" type="ORF">HERI1096_LOCUS18492</name>
</gene>
<reference evidence="1" key="1">
    <citation type="submission" date="2021-01" db="EMBL/GenBank/DDBJ databases">
        <authorList>
            <person name="Corre E."/>
            <person name="Pelletier E."/>
            <person name="Niang G."/>
            <person name="Scheremetjew M."/>
            <person name="Finn R."/>
            <person name="Kale V."/>
            <person name="Holt S."/>
            <person name="Cochrane G."/>
            <person name="Meng A."/>
            <person name="Brown T."/>
            <person name="Cohen L."/>
        </authorList>
    </citation>
    <scope>NUCLEOTIDE SEQUENCE</scope>
    <source>
        <strain evidence="1">CCMP281</strain>
    </source>
</reference>
<organism evidence="1">
    <name type="scientific">Haptolina ericina</name>
    <dbReference type="NCBI Taxonomy" id="156174"/>
    <lineage>
        <taxon>Eukaryota</taxon>
        <taxon>Haptista</taxon>
        <taxon>Haptophyta</taxon>
        <taxon>Prymnesiophyceae</taxon>
        <taxon>Prymnesiales</taxon>
        <taxon>Prymnesiaceae</taxon>
        <taxon>Haptolina</taxon>
    </lineage>
</organism>
<dbReference type="AlphaFoldDB" id="A0A7S3AZ00"/>
<dbReference type="EMBL" id="HBHX01033261">
    <property type="protein sequence ID" value="CAE0117793.1"/>
    <property type="molecule type" value="Transcribed_RNA"/>
</dbReference>
<proteinExistence type="predicted"/>
<protein>
    <recommendedName>
        <fullName evidence="2">Protein transport protein SEC23</fullName>
    </recommendedName>
</protein>
<sequence>MVMYRHATTRDSSLAARRLLQMPRCVHKPVHMHVHVQVHACARACTCHTHVSTHICNSTLNTWCETCAYGSSSVGRMVAQVADGELQLSQVPADDLALLPFEQILLLDTHAELLVWRAADVPPDDPTVDLLERKAHDIAAARFPTAKVLSVAQGSTLERCFLCRLASSRRDPPTLHEKTFPRLQSIPAGARQAMLAHLGHTEQLSLLEWCTQCGVCGVTQ</sequence>
<dbReference type="SUPFAM" id="SSF82754">
    <property type="entry name" value="C-terminal, gelsolin-like domain of Sec23/24"/>
    <property type="match status" value="1"/>
</dbReference>
<name>A0A7S3AZ00_9EUKA</name>
<evidence type="ECO:0008006" key="2">
    <source>
        <dbReference type="Google" id="ProtNLM"/>
    </source>
</evidence>